<feature type="compositionally biased region" description="Basic and acidic residues" evidence="1">
    <location>
        <begin position="119"/>
        <end position="128"/>
    </location>
</feature>
<dbReference type="Proteomes" id="UP000000545">
    <property type="component" value="Chromosome"/>
</dbReference>
<evidence type="ECO:0000313" key="3">
    <source>
        <dbReference type="Proteomes" id="UP000000545"/>
    </source>
</evidence>
<dbReference type="HOGENOM" id="CLU_050994_1_0_11"/>
<accession>Q4JW80</accession>
<dbReference type="OrthoDB" id="4566419at2"/>
<dbReference type="KEGG" id="cjk:jk0764"/>
<gene>
    <name evidence="2" type="ordered locus">jk0764</name>
</gene>
<feature type="compositionally biased region" description="Low complexity" evidence="1">
    <location>
        <begin position="129"/>
        <end position="139"/>
    </location>
</feature>
<organism evidence="2 3">
    <name type="scientific">Corynebacterium jeikeium (strain K411)</name>
    <dbReference type="NCBI Taxonomy" id="306537"/>
    <lineage>
        <taxon>Bacteria</taxon>
        <taxon>Bacillati</taxon>
        <taxon>Actinomycetota</taxon>
        <taxon>Actinomycetes</taxon>
        <taxon>Mycobacteriales</taxon>
        <taxon>Corynebacteriaceae</taxon>
        <taxon>Corynebacterium</taxon>
    </lineage>
</organism>
<evidence type="ECO:0000256" key="1">
    <source>
        <dbReference type="SAM" id="MobiDB-lite"/>
    </source>
</evidence>
<sequence>MIPNIRVKAAKDARFEVTLIQSNVRLLRCELVGISSKSALAVCSAIGLAFTAVACSDSEQPQAKPADVAVPGVKVELLSRGASPQEPIAWFSQEGSQEVTFHATQGFAQHTVGAAGDSEAAKDSKAKADATTSTAAASETAKEDEQPDVAELDYDEVTMNLPLTAEVTTDGKGRQTSVTVGEPSGTNDERNRDIATAEGFKMSTEQEVDGRATSRNYTAPDAASATARASVESALNQMNDYPLIFPTEPVGVGAKWTVSNRVDGDISMTQKITYSLLEREGQTVSLKVEVSRKPAVATLAQTDLKVLDVKTESSGQIALDLNKVLPTRGHINVETKVTYGQDGSPVRVVQTSTSKSKWSPEK</sequence>
<name>Q4JW80_CORJK</name>
<protein>
    <submittedName>
        <fullName evidence="2">Uncharacterized protein</fullName>
    </submittedName>
</protein>
<dbReference type="Pfam" id="PF19777">
    <property type="entry name" value="DUF6263"/>
    <property type="match status" value="1"/>
</dbReference>
<dbReference type="STRING" id="306537.jk0764"/>
<dbReference type="InterPro" id="IPR046230">
    <property type="entry name" value="DUF6263"/>
</dbReference>
<dbReference type="eggNOG" id="ENOG502Z9YC">
    <property type="taxonomic scope" value="Bacteria"/>
</dbReference>
<feature type="region of interest" description="Disordered" evidence="1">
    <location>
        <begin position="167"/>
        <end position="223"/>
    </location>
</feature>
<feature type="region of interest" description="Disordered" evidence="1">
    <location>
        <begin position="114"/>
        <end position="149"/>
    </location>
</feature>
<keyword evidence="3" id="KW-1185">Reference proteome</keyword>
<reference evidence="2 3" key="1">
    <citation type="journal article" date="2005" name="J. Bacteriol.">
        <title>Complete genome sequence and analysis of the multiresistant nosocomial pathogen Corynebacterium jeikeium K411, a lipid-requiring bacterium of the human skin flora.</title>
        <authorList>
            <person name="Tauch A."/>
            <person name="Kaiser O."/>
            <person name="Hain T."/>
            <person name="Goesmann A."/>
            <person name="Weisshaar B."/>
            <person name="Albersmeier A."/>
            <person name="Bekel T."/>
            <person name="Bischoff N."/>
            <person name="Brune I."/>
            <person name="Chakraborty T."/>
            <person name="Kalinowski J."/>
            <person name="Meyer F."/>
            <person name="Rupp O."/>
            <person name="Schneiker S."/>
            <person name="Viehoever P."/>
            <person name="Puehler A."/>
        </authorList>
    </citation>
    <scope>NUCLEOTIDE SEQUENCE [LARGE SCALE GENOMIC DNA]</scope>
    <source>
        <strain evidence="2 3">K411</strain>
    </source>
</reference>
<dbReference type="PATRIC" id="fig|306537.10.peg.772"/>
<evidence type="ECO:0000313" key="2">
    <source>
        <dbReference type="EMBL" id="CAI36927.1"/>
    </source>
</evidence>
<proteinExistence type="predicted"/>
<dbReference type="AlphaFoldDB" id="Q4JW80"/>
<dbReference type="EMBL" id="CR931997">
    <property type="protein sequence ID" value="CAI36927.1"/>
    <property type="molecule type" value="Genomic_DNA"/>
</dbReference>